<protein>
    <submittedName>
        <fullName evidence="3">HD domain-containing protein</fullName>
    </submittedName>
</protein>
<dbReference type="Proteomes" id="UP000276984">
    <property type="component" value="Chromosome"/>
</dbReference>
<dbReference type="Gene3D" id="1.10.3210.10">
    <property type="entry name" value="Hypothetical protein af1432"/>
    <property type="match status" value="1"/>
</dbReference>
<organism evidence="3 4">
    <name type="scientific">Brevundimonas naejangsanensis</name>
    <dbReference type="NCBI Taxonomy" id="588932"/>
    <lineage>
        <taxon>Bacteria</taxon>
        <taxon>Pseudomonadati</taxon>
        <taxon>Pseudomonadota</taxon>
        <taxon>Alphaproteobacteria</taxon>
        <taxon>Caulobacterales</taxon>
        <taxon>Caulobacteraceae</taxon>
        <taxon>Brevundimonas</taxon>
    </lineage>
</organism>
<dbReference type="AlphaFoldDB" id="A0A494RH04"/>
<feature type="region of interest" description="Disordered" evidence="1">
    <location>
        <begin position="232"/>
        <end position="256"/>
    </location>
</feature>
<dbReference type="PANTHER" id="PTHR35569:SF1">
    <property type="entry name" value="CYANAMIDE HYDRATASE DDI2-RELATED"/>
    <property type="match status" value="1"/>
</dbReference>
<dbReference type="Pfam" id="PF01966">
    <property type="entry name" value="HD"/>
    <property type="match status" value="1"/>
</dbReference>
<feature type="domain" description="HD" evidence="2">
    <location>
        <begin position="81"/>
        <end position="171"/>
    </location>
</feature>
<keyword evidence="4" id="KW-1185">Reference proteome</keyword>
<dbReference type="EMBL" id="CP032707">
    <property type="protein sequence ID" value="AYG95787.1"/>
    <property type="molecule type" value="Genomic_DNA"/>
</dbReference>
<dbReference type="InterPro" id="IPR006674">
    <property type="entry name" value="HD_domain"/>
</dbReference>
<proteinExistence type="predicted"/>
<evidence type="ECO:0000259" key="2">
    <source>
        <dbReference type="Pfam" id="PF01966"/>
    </source>
</evidence>
<dbReference type="PANTHER" id="PTHR35569">
    <property type="entry name" value="CYANAMIDE HYDRATASE DDI2-RELATED"/>
    <property type="match status" value="1"/>
</dbReference>
<gene>
    <name evidence="3" type="ORF">D8I30_11830</name>
</gene>
<evidence type="ECO:0000313" key="3">
    <source>
        <dbReference type="EMBL" id="AYG95787.1"/>
    </source>
</evidence>
<sequence>MGTLAWGEANAGELAAAERCRLLGNLAYVQMLETLDFLGQRLGLLRPTDTPLEALMPPQTALVADALELATTTHQQALILHSWRTYFFGAMLAKQERIEFDKSIFFASAILHDVGLTDDHSPTLCARCFAISGGERVHQYLIAKGHPPELGRNVGDAIALHLNAWVSKRRHGAEAHLLSRGAFCDLFGAGRRRLTQRSLEQVLTRFPRDGVIDALKFETANHRQGTRAAIMTGISGGKAPPDPFQHVSGERRDLRD</sequence>
<dbReference type="SUPFAM" id="SSF109604">
    <property type="entry name" value="HD-domain/PDEase-like"/>
    <property type="match status" value="1"/>
</dbReference>
<evidence type="ECO:0000256" key="1">
    <source>
        <dbReference type="SAM" id="MobiDB-lite"/>
    </source>
</evidence>
<reference evidence="3 4" key="1">
    <citation type="submission" date="2018-10" db="EMBL/GenBank/DDBJ databases">
        <title>Complete genome sequence of Brevundimonas naejangsanensis BRV3.</title>
        <authorList>
            <person name="Berrios L."/>
            <person name="Ely B."/>
        </authorList>
    </citation>
    <scope>NUCLEOTIDE SEQUENCE [LARGE SCALE GENOMIC DNA]</scope>
    <source>
        <strain evidence="3 4">BRV3</strain>
    </source>
</reference>
<name>A0A494RH04_9CAUL</name>
<accession>A0A494RH04</accession>
<dbReference type="OrthoDB" id="8478129at2"/>
<evidence type="ECO:0000313" key="4">
    <source>
        <dbReference type="Proteomes" id="UP000276984"/>
    </source>
</evidence>